<keyword evidence="2" id="KW-1017">Isopeptide bond</keyword>
<dbReference type="PROSITE" id="PS50102">
    <property type="entry name" value="RRM"/>
    <property type="match status" value="3"/>
</dbReference>
<dbReference type="InterPro" id="IPR050666">
    <property type="entry name" value="ESRP"/>
</dbReference>
<keyword evidence="13" id="KW-1185">Reference proteome</keyword>
<evidence type="ECO:0000256" key="6">
    <source>
        <dbReference type="ARBA" id="ARBA00022843"/>
    </source>
</evidence>
<proteinExistence type="predicted"/>
<dbReference type="CDD" id="cd12503">
    <property type="entry name" value="RRM1_hnRNPH_GRSF1_like"/>
    <property type="match status" value="1"/>
</dbReference>
<protein>
    <submittedName>
        <fullName evidence="14">Heterogeneous nuclear ribonucleoprotein F-like isoform X1</fullName>
    </submittedName>
</protein>
<keyword evidence="4" id="KW-0507">mRNA processing</keyword>
<keyword evidence="6" id="KW-0832">Ubl conjugation</keyword>
<dbReference type="FunFam" id="3.30.70.330:FF:000131">
    <property type="entry name" value="Heterogeneous nuclear ribonucleoprotein h3 isoform"/>
    <property type="match status" value="1"/>
</dbReference>
<dbReference type="InterPro" id="IPR012677">
    <property type="entry name" value="Nucleotide-bd_a/b_plait_sf"/>
</dbReference>
<evidence type="ECO:0000256" key="2">
    <source>
        <dbReference type="ARBA" id="ARBA00022499"/>
    </source>
</evidence>
<dbReference type="GO" id="GO:0003723">
    <property type="term" value="F:RNA binding"/>
    <property type="evidence" value="ECO:0007669"/>
    <property type="project" value="UniProtKB-UniRule"/>
</dbReference>
<dbReference type="FunFam" id="3.30.70.330:FF:000031">
    <property type="entry name" value="Heterogeneous nuclear ribonucleoprotein h3 isoform"/>
    <property type="match status" value="1"/>
</dbReference>
<name>A0A9W2ZMB9_BIOGL</name>
<evidence type="ECO:0000259" key="12">
    <source>
        <dbReference type="PROSITE" id="PS50102"/>
    </source>
</evidence>
<gene>
    <name evidence="14" type="primary">LOC106071037</name>
</gene>
<keyword evidence="9" id="KW-0539">Nucleus</keyword>
<dbReference type="SMART" id="SM00360">
    <property type="entry name" value="RRM"/>
    <property type="match status" value="3"/>
</dbReference>
<evidence type="ECO:0000256" key="5">
    <source>
        <dbReference type="ARBA" id="ARBA00022737"/>
    </source>
</evidence>
<dbReference type="RefSeq" id="XP_055876217.1">
    <property type="nucleotide sequence ID" value="XM_056020242.1"/>
</dbReference>
<accession>A0A9W2ZMB9</accession>
<dbReference type="SUPFAM" id="SSF54928">
    <property type="entry name" value="RNA-binding domain, RBD"/>
    <property type="match status" value="3"/>
</dbReference>
<keyword evidence="5" id="KW-0677">Repeat</keyword>
<evidence type="ECO:0000256" key="7">
    <source>
        <dbReference type="ARBA" id="ARBA00022884"/>
    </source>
</evidence>
<feature type="region of interest" description="Disordered" evidence="11">
    <location>
        <begin position="417"/>
        <end position="438"/>
    </location>
</feature>
<sequence>MSEGYVVRLRGLPWSCKADEIQHFLRECNIKNGEKGIHFTFSREGRPSGEAFVELESEEDITNALAQNNEHIGSRYIEVFKVDKSEMDWMIKRAGADVAGGMAEAVVKLRGLPFGCSKEEIAQFFTGLEIVPNGIMLPEDRQGRSTGEAFVQFASPSIAERALKKDKERIGHRYIEIFKSSMSEANAAGGIRGSIRPLMGGMSSRPGPYDRGDRYGMGMGMGGMGGYGRGRNRNLKGLYDDDFDDFPFAGMSFGMRNRRGGGGGMGFMRGGGSRMNMDMMDRRGMQPGACYISKTGHSVHMRGLPFQALEQDVFDFFSPIQPVRCEFEFGGNGRPTGEANVDFATHQEAVEAMQKHKTNMQHRYIELFLNSEPNIRGGGGGGGYGNGFGGGSLLDGDGYNDDIGGIGFGQGSNSGSGFGGGYGGSPSQSGFGGGQIGFGNQGSGFGGGGFGSGGSGGGSFGGGGRSMNNYDMGGGYGDGMGGGGGGGGRMMGNNYTAF</sequence>
<evidence type="ECO:0000313" key="13">
    <source>
        <dbReference type="Proteomes" id="UP001165740"/>
    </source>
</evidence>
<keyword evidence="8" id="KW-0007">Acetylation</keyword>
<evidence type="ECO:0000313" key="14">
    <source>
        <dbReference type="RefSeq" id="XP_055876217.1"/>
    </source>
</evidence>
<dbReference type="Proteomes" id="UP001165740">
    <property type="component" value="Chromosome 2"/>
</dbReference>
<evidence type="ECO:0000256" key="9">
    <source>
        <dbReference type="ARBA" id="ARBA00023242"/>
    </source>
</evidence>
<dbReference type="GO" id="GO:0005634">
    <property type="term" value="C:nucleus"/>
    <property type="evidence" value="ECO:0007669"/>
    <property type="project" value="UniProtKB-SubCell"/>
</dbReference>
<reference evidence="14" key="1">
    <citation type="submission" date="2025-08" db="UniProtKB">
        <authorList>
            <consortium name="RefSeq"/>
        </authorList>
    </citation>
    <scope>IDENTIFICATION</scope>
</reference>
<evidence type="ECO:0000256" key="11">
    <source>
        <dbReference type="SAM" id="MobiDB-lite"/>
    </source>
</evidence>
<keyword evidence="7 10" id="KW-0694">RNA-binding</keyword>
<dbReference type="GeneID" id="106071037"/>
<dbReference type="Gene3D" id="3.30.70.330">
    <property type="match status" value="3"/>
</dbReference>
<evidence type="ECO:0000256" key="8">
    <source>
        <dbReference type="ARBA" id="ARBA00022990"/>
    </source>
</evidence>
<evidence type="ECO:0000256" key="3">
    <source>
        <dbReference type="ARBA" id="ARBA00022553"/>
    </source>
</evidence>
<dbReference type="InterPro" id="IPR000504">
    <property type="entry name" value="RRM_dom"/>
</dbReference>
<feature type="domain" description="RRM" evidence="12">
    <location>
        <begin position="105"/>
        <end position="182"/>
    </location>
</feature>
<feature type="domain" description="RRM" evidence="12">
    <location>
        <begin position="297"/>
        <end position="372"/>
    </location>
</feature>
<dbReference type="Pfam" id="PF00076">
    <property type="entry name" value="RRM_1"/>
    <property type="match status" value="3"/>
</dbReference>
<organism evidence="13 14">
    <name type="scientific">Biomphalaria glabrata</name>
    <name type="common">Bloodfluke planorb</name>
    <name type="synonym">Freshwater snail</name>
    <dbReference type="NCBI Taxonomy" id="6526"/>
    <lineage>
        <taxon>Eukaryota</taxon>
        <taxon>Metazoa</taxon>
        <taxon>Spiralia</taxon>
        <taxon>Lophotrochozoa</taxon>
        <taxon>Mollusca</taxon>
        <taxon>Gastropoda</taxon>
        <taxon>Heterobranchia</taxon>
        <taxon>Euthyneura</taxon>
        <taxon>Panpulmonata</taxon>
        <taxon>Hygrophila</taxon>
        <taxon>Lymnaeoidea</taxon>
        <taxon>Planorbidae</taxon>
        <taxon>Biomphalaria</taxon>
    </lineage>
</organism>
<dbReference type="OrthoDB" id="431068at2759"/>
<dbReference type="GO" id="GO:0006397">
    <property type="term" value="P:mRNA processing"/>
    <property type="evidence" value="ECO:0007669"/>
    <property type="project" value="UniProtKB-KW"/>
</dbReference>
<dbReference type="AlphaFoldDB" id="A0A9W2ZMB9"/>
<feature type="domain" description="RRM" evidence="12">
    <location>
        <begin position="5"/>
        <end position="84"/>
    </location>
</feature>
<evidence type="ECO:0000256" key="4">
    <source>
        <dbReference type="ARBA" id="ARBA00022664"/>
    </source>
</evidence>
<evidence type="ECO:0000256" key="10">
    <source>
        <dbReference type="PROSITE-ProRule" id="PRU00176"/>
    </source>
</evidence>
<comment type="subcellular location">
    <subcellularLocation>
        <location evidence="1">Nucleus</location>
    </subcellularLocation>
</comment>
<dbReference type="OMA" id="YYNDEYE"/>
<dbReference type="PANTHER" id="PTHR13976">
    <property type="entry name" value="HETEROGENEOUS NUCLEAR RIBONUCLEOPROTEIN-RELATED"/>
    <property type="match status" value="1"/>
</dbReference>
<keyword evidence="3" id="KW-0597">Phosphoprotein</keyword>
<dbReference type="InterPro" id="IPR035979">
    <property type="entry name" value="RBD_domain_sf"/>
</dbReference>
<evidence type="ECO:0000256" key="1">
    <source>
        <dbReference type="ARBA" id="ARBA00004123"/>
    </source>
</evidence>
<dbReference type="FunFam" id="3.30.70.330:FF:000071">
    <property type="entry name" value="heterogeneous nuclear ribonucleoprotein H isoform X1"/>
    <property type="match status" value="1"/>
</dbReference>